<evidence type="ECO:0000256" key="1">
    <source>
        <dbReference type="ARBA" id="ARBA00022741"/>
    </source>
</evidence>
<dbReference type="EMBL" id="QMRA01000028">
    <property type="protein sequence ID" value="RLE54326.1"/>
    <property type="molecule type" value="Genomic_DNA"/>
</dbReference>
<evidence type="ECO:0000313" key="6">
    <source>
        <dbReference type="EMBL" id="RLE54326.1"/>
    </source>
</evidence>
<accession>A0A497EYE7</accession>
<name>A0A497EYE7_9CREN</name>
<keyword evidence="1 4" id="KW-0547">Nucleotide-binding</keyword>
<keyword evidence="2 4" id="KW-0378">Hydrolase</keyword>
<dbReference type="EC" id="3.6.1.15" evidence="4"/>
<feature type="binding site" evidence="4">
    <location>
        <begin position="109"/>
        <end position="116"/>
    </location>
    <ligand>
        <name>ATP</name>
        <dbReference type="ChEBI" id="CHEBI:30616"/>
    </ligand>
</feature>
<dbReference type="GO" id="GO:0005524">
    <property type="term" value="F:ATP binding"/>
    <property type="evidence" value="ECO:0007669"/>
    <property type="project" value="UniProtKB-UniRule"/>
</dbReference>
<evidence type="ECO:0000313" key="7">
    <source>
        <dbReference type="Proteomes" id="UP000268446"/>
    </source>
</evidence>
<dbReference type="Proteomes" id="UP000269499">
    <property type="component" value="Unassembled WGS sequence"/>
</dbReference>
<evidence type="ECO:0000256" key="4">
    <source>
        <dbReference type="HAMAP-Rule" id="MF_00796"/>
    </source>
</evidence>
<evidence type="ECO:0000256" key="3">
    <source>
        <dbReference type="ARBA" id="ARBA00022840"/>
    </source>
</evidence>
<dbReference type="SUPFAM" id="SSF52540">
    <property type="entry name" value="P-loop containing nucleoside triphosphate hydrolases"/>
    <property type="match status" value="1"/>
</dbReference>
<dbReference type="InterPro" id="IPR004948">
    <property type="entry name" value="Nuc-triphosphatase_THEP1"/>
</dbReference>
<dbReference type="EMBL" id="QMQZ01000007">
    <property type="protein sequence ID" value="RLE52216.1"/>
    <property type="molecule type" value="Genomic_DNA"/>
</dbReference>
<gene>
    <name evidence="5" type="ORF">DRJ20_00555</name>
    <name evidence="6" type="ORF">DRJ26_02025</name>
</gene>
<dbReference type="AlphaFoldDB" id="A0A497EYE7"/>
<dbReference type="CDD" id="cd19482">
    <property type="entry name" value="RecA-like_Thep1"/>
    <property type="match status" value="1"/>
</dbReference>
<reference evidence="7 8" key="1">
    <citation type="submission" date="2018-06" db="EMBL/GenBank/DDBJ databases">
        <title>Extensive metabolic versatility and redundancy in microbially diverse, dynamic hydrothermal sediments.</title>
        <authorList>
            <person name="Dombrowski N."/>
            <person name="Teske A."/>
            <person name="Baker B.J."/>
        </authorList>
    </citation>
    <scope>NUCLEOTIDE SEQUENCE [LARGE SCALE GENOMIC DNA]</scope>
    <source>
        <strain evidence="6">B20_G2</strain>
        <strain evidence="5">B29_G17</strain>
    </source>
</reference>
<comment type="catalytic activity">
    <reaction evidence="4">
        <text>a ribonucleoside 5'-triphosphate + H2O = a ribonucleoside 5'-diphosphate + phosphate + H(+)</text>
        <dbReference type="Rhea" id="RHEA:23680"/>
        <dbReference type="ChEBI" id="CHEBI:15377"/>
        <dbReference type="ChEBI" id="CHEBI:15378"/>
        <dbReference type="ChEBI" id="CHEBI:43474"/>
        <dbReference type="ChEBI" id="CHEBI:57930"/>
        <dbReference type="ChEBI" id="CHEBI:61557"/>
        <dbReference type="EC" id="3.6.1.15"/>
    </reaction>
</comment>
<comment type="function">
    <text evidence="4">Has nucleotide phosphatase activity towards ATP, GTP, CTP, TTP and UTP. May hydrolyze nucleoside diphosphates with lower efficiency.</text>
</comment>
<dbReference type="NCBIfam" id="NF010248">
    <property type="entry name" value="PRK13695.1"/>
    <property type="match status" value="1"/>
</dbReference>
<organism evidence="5 7">
    <name type="scientific">Thermoproteota archaeon</name>
    <dbReference type="NCBI Taxonomy" id="2056631"/>
    <lineage>
        <taxon>Archaea</taxon>
        <taxon>Thermoproteota</taxon>
    </lineage>
</organism>
<dbReference type="Gene3D" id="3.40.50.300">
    <property type="entry name" value="P-loop containing nucleotide triphosphate hydrolases"/>
    <property type="match status" value="1"/>
</dbReference>
<feature type="binding site" evidence="4">
    <location>
        <begin position="17"/>
        <end position="24"/>
    </location>
    <ligand>
        <name>ATP</name>
        <dbReference type="ChEBI" id="CHEBI:30616"/>
    </ligand>
</feature>
<dbReference type="Pfam" id="PF03266">
    <property type="entry name" value="NTPase_1"/>
    <property type="match status" value="1"/>
</dbReference>
<evidence type="ECO:0000313" key="5">
    <source>
        <dbReference type="EMBL" id="RLE52216.1"/>
    </source>
</evidence>
<sequence length="187" mass="20663">MFFVCFGACIMLIFITGRPGIGKSTVCKRVIDALKSLNLRVGGVICPEVRVGRSRVGFKIIDLLSSSEGWLAHVNLKTGVRVGKYGVNLRDLESIGVNAILNALSSADVIVIDEVGPMELKSKSFQKAIYTAFKSAKPVIAVIHWRLSRALQRTFSNLNPKVYEVTLQNRQKLHQVILKEILAQLGR</sequence>
<protein>
    <recommendedName>
        <fullName evidence="4">Nucleoside-triphosphatase DRJ20_00555</fullName>
        <shortName evidence="4">NTPase</shortName>
        <ecNumber evidence="4">3.6.1.15</ecNumber>
    </recommendedName>
    <alternativeName>
        <fullName evidence="4">Nucleoside triphosphate phosphohydrolase</fullName>
    </alternativeName>
</protein>
<comment type="similarity">
    <text evidence="4">Belongs to the THEP1 NTPase family.</text>
</comment>
<proteinExistence type="inferred from homology"/>
<dbReference type="PANTHER" id="PTHR43146">
    <property type="entry name" value="CANCER-RELATED NUCLEOSIDE-TRIPHOSPHATASE"/>
    <property type="match status" value="1"/>
</dbReference>
<dbReference type="Proteomes" id="UP000268446">
    <property type="component" value="Unassembled WGS sequence"/>
</dbReference>
<evidence type="ECO:0000313" key="8">
    <source>
        <dbReference type="Proteomes" id="UP000269499"/>
    </source>
</evidence>
<evidence type="ECO:0000256" key="2">
    <source>
        <dbReference type="ARBA" id="ARBA00022801"/>
    </source>
</evidence>
<keyword evidence="3 4" id="KW-0067">ATP-binding</keyword>
<dbReference type="PANTHER" id="PTHR43146:SF1">
    <property type="entry name" value="CANCER-RELATED NUCLEOSIDE-TRIPHOSPHATASE"/>
    <property type="match status" value="1"/>
</dbReference>
<comment type="caution">
    <text evidence="5">The sequence shown here is derived from an EMBL/GenBank/DDBJ whole genome shotgun (WGS) entry which is preliminary data.</text>
</comment>
<dbReference type="InterPro" id="IPR027417">
    <property type="entry name" value="P-loop_NTPase"/>
</dbReference>
<dbReference type="HAMAP" id="MF_00796">
    <property type="entry name" value="NTPase_1"/>
    <property type="match status" value="1"/>
</dbReference>
<dbReference type="GO" id="GO:0017111">
    <property type="term" value="F:ribonucleoside triphosphate phosphatase activity"/>
    <property type="evidence" value="ECO:0007669"/>
    <property type="project" value="UniProtKB-UniRule"/>
</dbReference>